<sequence length="443" mass="48687">MTSLFNHTVRSEMLALYLAETAAIALAVFALVMGVLPFDETGPSIAAAAGFAVLVSLLAGFAAGAIGLYRPVALQGFFPSVARGVTGCGLLALLVAGFLGVLPFGFPPHSFLPLMSAALLGSLASMALLRFAFGLFQFPLPRVALVGRAADPEALQKHYRPFEVTLALPAGEALIEAVERGRLRAWRIWAVVAAVQAPLAPATRRRCGVEGLQVFTESEFSEKGLNRIDIERLPDGWLASANALRESLWSRGLRRAFDILLSLALLTLTLPLLLVTMLAIRLDGPGPIFYRQERVGLGNRRFNLLKFRSMVPNAEVKGAPVWATQGDSRVTRVGYFLRLCRIDEIPQVMNVLRGDMSFIGPRPERPRFVEQLGQVIPHYHDRAVVRPGITGWAQVNYPYGASVEDARMKLSYDLYYIRRRSFFLDLLILLATVRVVLFQEGAR</sequence>
<reference evidence="10 11" key="1">
    <citation type="submission" date="2021-05" db="EMBL/GenBank/DDBJ databases">
        <title>Roseococcus sp. XZZS9, whole genome shotgun sequencing project.</title>
        <authorList>
            <person name="Zhao G."/>
            <person name="Shen L."/>
        </authorList>
    </citation>
    <scope>NUCLEOTIDE SEQUENCE [LARGE SCALE GENOMIC DNA]</scope>
    <source>
        <strain evidence="10 11">XZZS9</strain>
    </source>
</reference>
<keyword evidence="3" id="KW-0808">Transferase</keyword>
<feature type="transmembrane region" description="Helical" evidence="8">
    <location>
        <begin position="259"/>
        <end position="280"/>
    </location>
</feature>
<dbReference type="InterPro" id="IPR003362">
    <property type="entry name" value="Bact_transf"/>
</dbReference>
<feature type="transmembrane region" description="Helical" evidence="8">
    <location>
        <begin position="14"/>
        <end position="38"/>
    </location>
</feature>
<evidence type="ECO:0000313" key="11">
    <source>
        <dbReference type="Proteomes" id="UP000766336"/>
    </source>
</evidence>
<protein>
    <submittedName>
        <fullName evidence="10">Exopolysaccharide biosynthesis polyprenyl glycosylphosphotransferase</fullName>
    </submittedName>
</protein>
<dbReference type="Pfam" id="PF02397">
    <property type="entry name" value="Bac_transf"/>
    <property type="match status" value="1"/>
</dbReference>
<gene>
    <name evidence="10" type="ORF">KHU32_13900</name>
</gene>
<feature type="transmembrane region" description="Helical" evidence="8">
    <location>
        <begin position="81"/>
        <end position="105"/>
    </location>
</feature>
<feature type="transmembrane region" description="Helical" evidence="8">
    <location>
        <begin position="111"/>
        <end position="133"/>
    </location>
</feature>
<comment type="caution">
    <text evidence="10">The sequence shown here is derived from an EMBL/GenBank/DDBJ whole genome shotgun (WGS) entry which is preliminary data.</text>
</comment>
<evidence type="ECO:0000256" key="6">
    <source>
        <dbReference type="ARBA" id="ARBA00023136"/>
    </source>
</evidence>
<keyword evidence="4 8" id="KW-0812">Transmembrane</keyword>
<dbReference type="EMBL" id="JAHCDA010000002">
    <property type="protein sequence ID" value="MBS7812040.1"/>
    <property type="molecule type" value="Genomic_DNA"/>
</dbReference>
<feature type="transmembrane region" description="Helical" evidence="8">
    <location>
        <begin position="44"/>
        <end position="69"/>
    </location>
</feature>
<evidence type="ECO:0000256" key="8">
    <source>
        <dbReference type="SAM" id="Phobius"/>
    </source>
</evidence>
<evidence type="ECO:0000256" key="7">
    <source>
        <dbReference type="ARBA" id="ARBA00023169"/>
    </source>
</evidence>
<keyword evidence="6 8" id="KW-0472">Membrane</keyword>
<proteinExistence type="inferred from homology"/>
<dbReference type="InterPro" id="IPR017475">
    <property type="entry name" value="EPS_sugar_tfrase"/>
</dbReference>
<dbReference type="Proteomes" id="UP000766336">
    <property type="component" value="Unassembled WGS sequence"/>
</dbReference>
<organism evidence="10 11">
    <name type="scientific">Roseococcus pinisoli</name>
    <dbReference type="NCBI Taxonomy" id="2835040"/>
    <lineage>
        <taxon>Bacteria</taxon>
        <taxon>Pseudomonadati</taxon>
        <taxon>Pseudomonadota</taxon>
        <taxon>Alphaproteobacteria</taxon>
        <taxon>Acetobacterales</taxon>
        <taxon>Roseomonadaceae</taxon>
        <taxon>Roseococcus</taxon>
    </lineage>
</organism>
<evidence type="ECO:0000259" key="9">
    <source>
        <dbReference type="Pfam" id="PF02397"/>
    </source>
</evidence>
<dbReference type="RefSeq" id="WP_213670677.1">
    <property type="nucleotide sequence ID" value="NZ_JAHCDA010000002.1"/>
</dbReference>
<keyword evidence="7" id="KW-0270">Exopolysaccharide synthesis</keyword>
<name>A0ABS5QEA6_9PROT</name>
<evidence type="ECO:0000256" key="5">
    <source>
        <dbReference type="ARBA" id="ARBA00022989"/>
    </source>
</evidence>
<comment type="subcellular location">
    <subcellularLocation>
        <location evidence="1">Membrane</location>
        <topology evidence="1">Multi-pass membrane protein</topology>
    </subcellularLocation>
</comment>
<keyword evidence="5 8" id="KW-1133">Transmembrane helix</keyword>
<evidence type="ECO:0000256" key="2">
    <source>
        <dbReference type="ARBA" id="ARBA00006464"/>
    </source>
</evidence>
<evidence type="ECO:0000313" key="10">
    <source>
        <dbReference type="EMBL" id="MBS7812040.1"/>
    </source>
</evidence>
<accession>A0ABS5QEA6</accession>
<dbReference type="PANTHER" id="PTHR30576">
    <property type="entry name" value="COLANIC BIOSYNTHESIS UDP-GLUCOSE LIPID CARRIER TRANSFERASE"/>
    <property type="match status" value="1"/>
</dbReference>
<evidence type="ECO:0000256" key="1">
    <source>
        <dbReference type="ARBA" id="ARBA00004141"/>
    </source>
</evidence>
<evidence type="ECO:0000256" key="3">
    <source>
        <dbReference type="ARBA" id="ARBA00022679"/>
    </source>
</evidence>
<dbReference type="NCBIfam" id="TIGR03025">
    <property type="entry name" value="EPS_sugtrans"/>
    <property type="match status" value="1"/>
</dbReference>
<comment type="similarity">
    <text evidence="2">Belongs to the bacterial sugar transferase family.</text>
</comment>
<evidence type="ECO:0000256" key="4">
    <source>
        <dbReference type="ARBA" id="ARBA00022692"/>
    </source>
</evidence>
<dbReference type="PANTHER" id="PTHR30576:SF21">
    <property type="entry name" value="UDP-GLUCOSE:UNDECAPRENYL-PHOSPHATE GLUCOSE-1-PHOSPHATE TRANSFERASE"/>
    <property type="match status" value="1"/>
</dbReference>
<feature type="domain" description="Bacterial sugar transferase" evidence="9">
    <location>
        <begin position="254"/>
        <end position="437"/>
    </location>
</feature>
<keyword evidence="11" id="KW-1185">Reference proteome</keyword>